<evidence type="ECO:0000313" key="1">
    <source>
        <dbReference type="EMBL" id="AYV77620.1"/>
    </source>
</evidence>
<organism evidence="1">
    <name type="scientific">Dasosvirus sp</name>
    <dbReference type="NCBI Taxonomy" id="2487764"/>
    <lineage>
        <taxon>Viruses</taxon>
        <taxon>Varidnaviria</taxon>
        <taxon>Bamfordvirae</taxon>
        <taxon>Nucleocytoviricota</taxon>
        <taxon>Megaviricetes</taxon>
        <taxon>Imitervirales</taxon>
        <taxon>Mimiviridae</taxon>
        <taxon>Klosneuvirinae</taxon>
    </lineage>
</organism>
<reference evidence="1" key="1">
    <citation type="submission" date="2018-10" db="EMBL/GenBank/DDBJ databases">
        <title>Hidden diversity of soil giant viruses.</title>
        <authorList>
            <person name="Schulz F."/>
            <person name="Alteio L."/>
            <person name="Goudeau D."/>
            <person name="Ryan E.M."/>
            <person name="Malmstrom R.R."/>
            <person name="Blanchard J."/>
            <person name="Woyke T."/>
        </authorList>
    </citation>
    <scope>NUCLEOTIDE SEQUENCE</scope>
    <source>
        <strain evidence="1">DSV1</strain>
    </source>
</reference>
<sequence length="45" mass="5382">MEIQIKCYLSKYFILDVSYLEFVTKKVEKVIPDTNIYLVTLYPYG</sequence>
<protein>
    <submittedName>
        <fullName evidence="1">Uncharacterized protein</fullName>
    </submittedName>
</protein>
<name>A0A3G4ZRV2_9VIRU</name>
<dbReference type="EMBL" id="MK072054">
    <property type="protein sequence ID" value="AYV77620.1"/>
    <property type="molecule type" value="Genomic_DNA"/>
</dbReference>
<gene>
    <name evidence="1" type="ORF">Dasosvirus13_6</name>
</gene>
<accession>A0A3G4ZRV2</accession>
<proteinExistence type="predicted"/>